<organism evidence="2 3">
    <name type="scientific">Natronosporangium hydrolyticum</name>
    <dbReference type="NCBI Taxonomy" id="2811111"/>
    <lineage>
        <taxon>Bacteria</taxon>
        <taxon>Bacillati</taxon>
        <taxon>Actinomycetota</taxon>
        <taxon>Actinomycetes</taxon>
        <taxon>Micromonosporales</taxon>
        <taxon>Micromonosporaceae</taxon>
        <taxon>Natronosporangium</taxon>
    </lineage>
</organism>
<evidence type="ECO:0000313" key="3">
    <source>
        <dbReference type="Proteomes" id="UP000662857"/>
    </source>
</evidence>
<dbReference type="GO" id="GO:0016747">
    <property type="term" value="F:acyltransferase activity, transferring groups other than amino-acyl groups"/>
    <property type="evidence" value="ECO:0007669"/>
    <property type="project" value="InterPro"/>
</dbReference>
<sequence length="190" mass="21614">MAGRTDGDRRLRDLVAKAARTRLTERLRLEPVGPEHVRDLFLLHQDDRVAAWHGRRLTAESARRWAVRGQRGWDQEGVDKWMAYDRQTGELIGRSGLNRTELDGQSRLEISWTVRSDRWGNGYATEMGRAGVEFAFEELGDTAVIAVTDPHNLRSRAVMERIGMSFVREITRDGTRSTLYAIAKPGPGQR</sequence>
<evidence type="ECO:0000259" key="1">
    <source>
        <dbReference type="PROSITE" id="PS51186"/>
    </source>
</evidence>
<dbReference type="PROSITE" id="PS51186">
    <property type="entry name" value="GNAT"/>
    <property type="match status" value="1"/>
</dbReference>
<dbReference type="Gene3D" id="3.40.630.30">
    <property type="match status" value="1"/>
</dbReference>
<dbReference type="InterPro" id="IPR051531">
    <property type="entry name" value="N-acetyltransferase"/>
</dbReference>
<protein>
    <submittedName>
        <fullName evidence="2">GNAT family N-acetyltransferase</fullName>
    </submittedName>
</protein>
<dbReference type="Proteomes" id="UP000662857">
    <property type="component" value="Chromosome"/>
</dbReference>
<feature type="domain" description="N-acetyltransferase" evidence="1">
    <location>
        <begin position="27"/>
        <end position="185"/>
    </location>
</feature>
<dbReference type="PANTHER" id="PTHR43792">
    <property type="entry name" value="GNAT FAMILY, PUTATIVE (AFU_ORTHOLOGUE AFUA_3G00765)-RELATED-RELATED"/>
    <property type="match status" value="1"/>
</dbReference>
<accession>A0A895YIX4</accession>
<evidence type="ECO:0000313" key="2">
    <source>
        <dbReference type="EMBL" id="QSB17511.1"/>
    </source>
</evidence>
<reference evidence="2" key="1">
    <citation type="submission" date="2021-02" db="EMBL/GenBank/DDBJ databases">
        <title>Natrosporangium hydrolyticum gen. nov., sp. nov, a haloalkaliphilic actinobacterium from a soda solonchak soil.</title>
        <authorList>
            <person name="Sorokin D.Y."/>
            <person name="Khijniak T.V."/>
            <person name="Zakharycheva A.P."/>
            <person name="Boueva O.V."/>
            <person name="Ariskina E.V."/>
            <person name="Hahnke R.L."/>
            <person name="Bunk B."/>
            <person name="Sproer C."/>
            <person name="Schumann P."/>
            <person name="Evtushenko L.I."/>
            <person name="Kublanov I.V."/>
        </authorList>
    </citation>
    <scope>NUCLEOTIDE SEQUENCE</scope>
    <source>
        <strain evidence="2">DSM 106523</strain>
    </source>
</reference>
<proteinExistence type="predicted"/>
<dbReference type="SUPFAM" id="SSF55729">
    <property type="entry name" value="Acyl-CoA N-acyltransferases (Nat)"/>
    <property type="match status" value="1"/>
</dbReference>
<dbReference type="Pfam" id="PF13302">
    <property type="entry name" value="Acetyltransf_3"/>
    <property type="match status" value="1"/>
</dbReference>
<dbReference type="InterPro" id="IPR016181">
    <property type="entry name" value="Acyl_CoA_acyltransferase"/>
</dbReference>
<keyword evidence="3" id="KW-1185">Reference proteome</keyword>
<dbReference type="EMBL" id="CP070499">
    <property type="protein sequence ID" value="QSB17511.1"/>
    <property type="molecule type" value="Genomic_DNA"/>
</dbReference>
<name>A0A895YIX4_9ACTN</name>
<dbReference type="PANTHER" id="PTHR43792:SF1">
    <property type="entry name" value="N-ACETYLTRANSFERASE DOMAIN-CONTAINING PROTEIN"/>
    <property type="match status" value="1"/>
</dbReference>
<dbReference type="InterPro" id="IPR000182">
    <property type="entry name" value="GNAT_dom"/>
</dbReference>
<dbReference type="KEGG" id="nhy:JQS43_22630"/>
<gene>
    <name evidence="2" type="ORF">JQS43_22630</name>
</gene>
<dbReference type="AlphaFoldDB" id="A0A895YIX4"/>